<accession>A0A0F9KBW5</accession>
<dbReference type="AlphaFoldDB" id="A0A0F9KBW5"/>
<reference evidence="2" key="1">
    <citation type="journal article" date="2015" name="Nature">
        <title>Complex archaea that bridge the gap between prokaryotes and eukaryotes.</title>
        <authorList>
            <person name="Spang A."/>
            <person name="Saw J.H."/>
            <person name="Jorgensen S.L."/>
            <person name="Zaremba-Niedzwiedzka K."/>
            <person name="Martijn J."/>
            <person name="Lind A.E."/>
            <person name="van Eijk R."/>
            <person name="Schleper C."/>
            <person name="Guy L."/>
            <person name="Ettema T.J."/>
        </authorList>
    </citation>
    <scope>NUCLEOTIDE SEQUENCE</scope>
</reference>
<organism evidence="2">
    <name type="scientific">marine sediment metagenome</name>
    <dbReference type="NCBI Taxonomy" id="412755"/>
    <lineage>
        <taxon>unclassified sequences</taxon>
        <taxon>metagenomes</taxon>
        <taxon>ecological metagenomes</taxon>
    </lineage>
</organism>
<feature type="compositionally biased region" description="Basic and acidic residues" evidence="1">
    <location>
        <begin position="51"/>
        <end position="62"/>
    </location>
</feature>
<feature type="region of interest" description="Disordered" evidence="1">
    <location>
        <begin position="51"/>
        <end position="78"/>
    </location>
</feature>
<evidence type="ECO:0000256" key="1">
    <source>
        <dbReference type="SAM" id="MobiDB-lite"/>
    </source>
</evidence>
<dbReference type="EMBL" id="LAZR01009515">
    <property type="protein sequence ID" value="KKM72191.1"/>
    <property type="molecule type" value="Genomic_DNA"/>
</dbReference>
<sequence>MGRIAIETSGSFEIRGTRYIGAISRGHASAVAEAISYLSGHILPSAIKQDHELHEQGQKPEIEFGGQNLGSGNKINKR</sequence>
<protein>
    <submittedName>
        <fullName evidence="2">Uncharacterized protein</fullName>
    </submittedName>
</protein>
<proteinExistence type="predicted"/>
<evidence type="ECO:0000313" key="2">
    <source>
        <dbReference type="EMBL" id="KKM72191.1"/>
    </source>
</evidence>
<gene>
    <name evidence="2" type="ORF">LCGC14_1422880</name>
</gene>
<name>A0A0F9KBW5_9ZZZZ</name>
<comment type="caution">
    <text evidence="2">The sequence shown here is derived from an EMBL/GenBank/DDBJ whole genome shotgun (WGS) entry which is preliminary data.</text>
</comment>